<dbReference type="Gene3D" id="4.10.1090.10">
    <property type="entry name" value="Endosialidase, domain 4"/>
    <property type="match status" value="1"/>
</dbReference>
<accession>A0ABP3X6T6</accession>
<sequence length="476" mass="48113">MPTPFFADLVREIAHEGGTGPLTPAGAVPGHRRFAGTVPPDTGFHYAIAGVARPEQWEVGLGRIGADGRLLRDTVSASSAAGARVDFAPGLKTIALTVGADWFGASDAAAATLAAGLATVEEAVAARQPLSTLHGGATAGAADDLVKVRRGEGWVNLPLSALAYRDTAGTLQAGAPLAAVSGTAALPALTFAGDPDTGLFRPAADAVGFAAGGGERARLTATGFGIGVAAPYCRSETVGAANAATVAIGSDAGAASLGLELWGTVNALPAAQVRGFVGTGNSGIGTAGDLLIAPRTNASCSIRFLTGSTGPVERWRINAAGVLHPATDNAHDIGGASVRVKILYAATGTINTSDAREKSWRGGANAAELRAAARIGRALGFYRWNDAIAAKGAAARYHFGAEAQAVWTIMAEEGLVDAIDGDGRPGATPYAFLCWDAWDAADGRSAGDRFGLRIDQLALFLIAAQEQRLAALEAAA</sequence>
<evidence type="ECO:0000259" key="1">
    <source>
        <dbReference type="PROSITE" id="PS51688"/>
    </source>
</evidence>
<dbReference type="PROSITE" id="PS51688">
    <property type="entry name" value="ICA"/>
    <property type="match status" value="1"/>
</dbReference>
<evidence type="ECO:0000313" key="2">
    <source>
        <dbReference type="EMBL" id="GAA0861409.1"/>
    </source>
</evidence>
<dbReference type="InterPro" id="IPR044914">
    <property type="entry name" value="Endosialidase_C_dom_sf"/>
</dbReference>
<dbReference type="InterPro" id="IPR036388">
    <property type="entry name" value="WH-like_DNA-bd_sf"/>
</dbReference>
<organism evidence="2 3">
    <name type="scientific">Sphingopyxis soli</name>
    <dbReference type="NCBI Taxonomy" id="592051"/>
    <lineage>
        <taxon>Bacteria</taxon>
        <taxon>Pseudomonadati</taxon>
        <taxon>Pseudomonadota</taxon>
        <taxon>Alphaproteobacteria</taxon>
        <taxon>Sphingomonadales</taxon>
        <taxon>Sphingomonadaceae</taxon>
        <taxon>Sphingopyxis</taxon>
    </lineage>
</organism>
<dbReference type="Pfam" id="PF13884">
    <property type="entry name" value="Peptidase_S74"/>
    <property type="match status" value="1"/>
</dbReference>
<name>A0ABP3X6T6_9SPHN</name>
<feature type="domain" description="Peptidase S74" evidence="1">
    <location>
        <begin position="353"/>
        <end position="476"/>
    </location>
</feature>
<protein>
    <recommendedName>
        <fullName evidence="1">Peptidase S74 domain-containing protein</fullName>
    </recommendedName>
</protein>
<keyword evidence="3" id="KW-1185">Reference proteome</keyword>
<dbReference type="Proteomes" id="UP001500738">
    <property type="component" value="Unassembled WGS sequence"/>
</dbReference>
<dbReference type="RefSeq" id="WP_215353777.1">
    <property type="nucleotide sequence ID" value="NZ_BAAAFE010000002.1"/>
</dbReference>
<reference evidence="3" key="1">
    <citation type="journal article" date="2019" name="Int. J. Syst. Evol. Microbiol.">
        <title>The Global Catalogue of Microorganisms (GCM) 10K type strain sequencing project: providing services to taxonomists for standard genome sequencing and annotation.</title>
        <authorList>
            <consortium name="The Broad Institute Genomics Platform"/>
            <consortium name="The Broad Institute Genome Sequencing Center for Infectious Disease"/>
            <person name="Wu L."/>
            <person name="Ma J."/>
        </authorList>
    </citation>
    <scope>NUCLEOTIDE SEQUENCE [LARGE SCALE GENOMIC DNA]</scope>
    <source>
        <strain evidence="3">JCM 15910</strain>
    </source>
</reference>
<dbReference type="InterPro" id="IPR030392">
    <property type="entry name" value="S74_ICA"/>
</dbReference>
<dbReference type="Gene3D" id="1.10.10.10">
    <property type="entry name" value="Winged helix-like DNA-binding domain superfamily/Winged helix DNA-binding domain"/>
    <property type="match status" value="1"/>
</dbReference>
<comment type="caution">
    <text evidence="2">The sequence shown here is derived from an EMBL/GenBank/DDBJ whole genome shotgun (WGS) entry which is preliminary data.</text>
</comment>
<dbReference type="EMBL" id="BAAAFE010000002">
    <property type="protein sequence ID" value="GAA0861409.1"/>
    <property type="molecule type" value="Genomic_DNA"/>
</dbReference>
<gene>
    <name evidence="2" type="ORF">GCM10009115_03950</name>
</gene>
<proteinExistence type="predicted"/>
<evidence type="ECO:0000313" key="3">
    <source>
        <dbReference type="Proteomes" id="UP001500738"/>
    </source>
</evidence>